<name>A0A096DHP2_FLAPL</name>
<reference evidence="1 2" key="1">
    <citation type="submission" date="2011-08" db="EMBL/GenBank/DDBJ databases">
        <title>The Genome Sequence of Clostridium orbiscindens 1_3_50AFAA.</title>
        <authorList>
            <consortium name="The Broad Institute Genome Sequencing Platform"/>
            <person name="Earl A."/>
            <person name="Ward D."/>
            <person name="Feldgarden M."/>
            <person name="Gevers D."/>
            <person name="Daigneault M."/>
            <person name="Strauss J."/>
            <person name="Allen-Vercoe E."/>
            <person name="Young S.K."/>
            <person name="Zeng Q."/>
            <person name="Gargeya S."/>
            <person name="Fitzgerald M."/>
            <person name="Haas B."/>
            <person name="Abouelleil A."/>
            <person name="Alvarado L."/>
            <person name="Arachchi H.M."/>
            <person name="Berlin A."/>
            <person name="Brown A."/>
            <person name="Chapman S.B."/>
            <person name="Chen Z."/>
            <person name="Dunbar C."/>
            <person name="Freedman E."/>
            <person name="Gearin G."/>
            <person name="Gellesch M."/>
            <person name="Goldberg J."/>
            <person name="Griggs A."/>
            <person name="Gujja S."/>
            <person name="Heiman D."/>
            <person name="Howarth C."/>
            <person name="Larson L."/>
            <person name="Lui A."/>
            <person name="MacDonald P.J.P."/>
            <person name="Montmayeur A."/>
            <person name="Murphy C."/>
            <person name="Neiman D."/>
            <person name="Pearson M."/>
            <person name="Priest M."/>
            <person name="Roberts A."/>
            <person name="Saif S."/>
            <person name="Shea T."/>
            <person name="Shenoy N."/>
            <person name="Sisk P."/>
            <person name="Stolte C."/>
            <person name="Sykes S."/>
            <person name="Wortman J."/>
            <person name="Nusbaum C."/>
            <person name="Birren B."/>
        </authorList>
    </citation>
    <scope>NUCLEOTIDE SEQUENCE [LARGE SCALE GENOMIC DNA]</scope>
    <source>
        <strain evidence="1 2">1_3_50AFAA</strain>
    </source>
</reference>
<dbReference type="Pfam" id="PF13711">
    <property type="entry name" value="DUF4160"/>
    <property type="match status" value="1"/>
</dbReference>
<evidence type="ECO:0008006" key="3">
    <source>
        <dbReference type="Google" id="ProtNLM"/>
    </source>
</evidence>
<proteinExistence type="predicted"/>
<dbReference type="AlphaFoldDB" id="A0A096DHP2"/>
<dbReference type="InterPro" id="IPR025427">
    <property type="entry name" value="DUF4160"/>
</dbReference>
<dbReference type="HOGENOM" id="CLU_162083_1_0_9"/>
<comment type="caution">
    <text evidence="1">The sequence shown here is derived from an EMBL/GenBank/DDBJ whole genome shotgun (WGS) entry which is preliminary data.</text>
</comment>
<dbReference type="eggNOG" id="ENOG5030AHI">
    <property type="taxonomic scope" value="Bacteria"/>
</dbReference>
<organism evidence="1 2">
    <name type="scientific">Flavonifractor plautii 1_3_50AFAA</name>
    <dbReference type="NCBI Taxonomy" id="742738"/>
    <lineage>
        <taxon>Bacteria</taxon>
        <taxon>Bacillati</taxon>
        <taxon>Bacillota</taxon>
        <taxon>Clostridia</taxon>
        <taxon>Eubacteriales</taxon>
        <taxon>Oscillospiraceae</taxon>
        <taxon>Flavonifractor</taxon>
    </lineage>
</organism>
<keyword evidence="2" id="KW-1185">Reference proteome</keyword>
<dbReference type="Proteomes" id="UP000029585">
    <property type="component" value="Unassembled WGS sequence"/>
</dbReference>
<dbReference type="EMBL" id="ADLO01000018">
    <property type="protein sequence ID" value="KGF57064.1"/>
    <property type="molecule type" value="Genomic_DNA"/>
</dbReference>
<accession>A0A096DHP2</accession>
<dbReference type="RefSeq" id="WP_044938679.1">
    <property type="nucleotide sequence ID" value="NZ_KN174161.1"/>
</dbReference>
<sequence>MPQIFKIGSYWAYFWANENGSLGPVHVHVAEGAPSTNATKVWITKVGKCLLYNNNFQIPNCVLRNILRVIEARSVEVLDK</sequence>
<gene>
    <name evidence="1" type="ORF">HMPREF9460_00488</name>
</gene>
<protein>
    <recommendedName>
        <fullName evidence="3">DUF4160 domain-containing protein</fullName>
    </recommendedName>
</protein>
<evidence type="ECO:0000313" key="2">
    <source>
        <dbReference type="Proteomes" id="UP000029585"/>
    </source>
</evidence>
<evidence type="ECO:0000313" key="1">
    <source>
        <dbReference type="EMBL" id="KGF57064.1"/>
    </source>
</evidence>